<proteinExistence type="predicted"/>
<organism evidence="2 3">
    <name type="scientific">Striga asiatica</name>
    <name type="common">Asiatic witchweed</name>
    <name type="synonym">Buchnera asiatica</name>
    <dbReference type="NCBI Taxonomy" id="4170"/>
    <lineage>
        <taxon>Eukaryota</taxon>
        <taxon>Viridiplantae</taxon>
        <taxon>Streptophyta</taxon>
        <taxon>Embryophyta</taxon>
        <taxon>Tracheophyta</taxon>
        <taxon>Spermatophyta</taxon>
        <taxon>Magnoliopsida</taxon>
        <taxon>eudicotyledons</taxon>
        <taxon>Gunneridae</taxon>
        <taxon>Pentapetalae</taxon>
        <taxon>asterids</taxon>
        <taxon>lamiids</taxon>
        <taxon>Lamiales</taxon>
        <taxon>Orobanchaceae</taxon>
        <taxon>Buchnereae</taxon>
        <taxon>Striga</taxon>
    </lineage>
</organism>
<sequence length="130" mass="13584">MGRIETGREGREIAVRPVPTQELDERVALTDDQSVESGGGSGRENQSKVGSGGESRPEKQTEEQTEIGRGKGLGVGHGPRAQRVQRANALQGAGQSGGGGWGLAEPRRCRLGTKTAAAAVLVAAWGRVER</sequence>
<feature type="region of interest" description="Disordered" evidence="1">
    <location>
        <begin position="1"/>
        <end position="106"/>
    </location>
</feature>
<feature type="non-terminal residue" evidence="2">
    <location>
        <position position="130"/>
    </location>
</feature>
<gene>
    <name evidence="2" type="ORF">STAS_26684</name>
</gene>
<dbReference type="Proteomes" id="UP000325081">
    <property type="component" value="Unassembled WGS sequence"/>
</dbReference>
<evidence type="ECO:0000256" key="1">
    <source>
        <dbReference type="SAM" id="MobiDB-lite"/>
    </source>
</evidence>
<protein>
    <submittedName>
        <fullName evidence="2">Polynucleotidyl transferase</fullName>
    </submittedName>
</protein>
<reference evidence="3" key="1">
    <citation type="journal article" date="2019" name="Curr. Biol.">
        <title>Genome Sequence of Striga asiatica Provides Insight into the Evolution of Plant Parasitism.</title>
        <authorList>
            <person name="Yoshida S."/>
            <person name="Kim S."/>
            <person name="Wafula E.K."/>
            <person name="Tanskanen J."/>
            <person name="Kim Y.M."/>
            <person name="Honaas L."/>
            <person name="Yang Z."/>
            <person name="Spallek T."/>
            <person name="Conn C.E."/>
            <person name="Ichihashi Y."/>
            <person name="Cheong K."/>
            <person name="Cui S."/>
            <person name="Der J.P."/>
            <person name="Gundlach H."/>
            <person name="Jiao Y."/>
            <person name="Hori C."/>
            <person name="Ishida J.K."/>
            <person name="Kasahara H."/>
            <person name="Kiba T."/>
            <person name="Kim M.S."/>
            <person name="Koo N."/>
            <person name="Laohavisit A."/>
            <person name="Lee Y.H."/>
            <person name="Lumba S."/>
            <person name="McCourt P."/>
            <person name="Mortimer J.C."/>
            <person name="Mutuku J.M."/>
            <person name="Nomura T."/>
            <person name="Sasaki-Sekimoto Y."/>
            <person name="Seto Y."/>
            <person name="Wang Y."/>
            <person name="Wakatake T."/>
            <person name="Sakakibara H."/>
            <person name="Demura T."/>
            <person name="Yamaguchi S."/>
            <person name="Yoneyama K."/>
            <person name="Manabe R.I."/>
            <person name="Nelson D.C."/>
            <person name="Schulman A.H."/>
            <person name="Timko M.P."/>
            <person name="dePamphilis C.W."/>
            <person name="Choi D."/>
            <person name="Shirasu K."/>
        </authorList>
    </citation>
    <scope>NUCLEOTIDE SEQUENCE [LARGE SCALE GENOMIC DNA]</scope>
    <source>
        <strain evidence="3">cv. UVA1</strain>
    </source>
</reference>
<feature type="compositionally biased region" description="Basic and acidic residues" evidence="1">
    <location>
        <begin position="1"/>
        <end position="14"/>
    </location>
</feature>
<comment type="caution">
    <text evidence="2">The sequence shown here is derived from an EMBL/GenBank/DDBJ whole genome shotgun (WGS) entry which is preliminary data.</text>
</comment>
<dbReference type="AlphaFoldDB" id="A0A5A7QWI8"/>
<evidence type="ECO:0000313" key="3">
    <source>
        <dbReference type="Proteomes" id="UP000325081"/>
    </source>
</evidence>
<dbReference type="EMBL" id="BKCP01008574">
    <property type="protein sequence ID" value="GER49439.1"/>
    <property type="molecule type" value="Genomic_DNA"/>
</dbReference>
<name>A0A5A7QWI8_STRAF</name>
<keyword evidence="3" id="KW-1185">Reference proteome</keyword>
<keyword evidence="2" id="KW-0808">Transferase</keyword>
<feature type="compositionally biased region" description="Basic and acidic residues" evidence="1">
    <location>
        <begin position="55"/>
        <end position="69"/>
    </location>
</feature>
<evidence type="ECO:0000313" key="2">
    <source>
        <dbReference type="EMBL" id="GER49439.1"/>
    </source>
</evidence>
<dbReference type="GO" id="GO:0016740">
    <property type="term" value="F:transferase activity"/>
    <property type="evidence" value="ECO:0007669"/>
    <property type="project" value="UniProtKB-KW"/>
</dbReference>
<accession>A0A5A7QWI8</accession>